<reference evidence="7" key="1">
    <citation type="submission" date="2023-01" db="EMBL/GenBank/DDBJ databases">
        <title>Metagenome sequencing of chrysophaentin producing Chrysophaeum taylorii.</title>
        <authorList>
            <person name="Davison J."/>
            <person name="Bewley C."/>
        </authorList>
    </citation>
    <scope>NUCLEOTIDE SEQUENCE</scope>
    <source>
        <strain evidence="7">NIES-1699</strain>
    </source>
</reference>
<evidence type="ECO:0000256" key="5">
    <source>
        <dbReference type="ARBA" id="ARBA00023136"/>
    </source>
</evidence>
<proteinExistence type="inferred from homology"/>
<gene>
    <name evidence="7" type="ORF">CTAYLR_010446</name>
</gene>
<accession>A0AAD7U6T8</accession>
<keyword evidence="8" id="KW-1185">Reference proteome</keyword>
<evidence type="ECO:0000256" key="4">
    <source>
        <dbReference type="ARBA" id="ARBA00022692"/>
    </source>
</evidence>
<dbReference type="Pfam" id="PF01103">
    <property type="entry name" value="Omp85"/>
    <property type="match status" value="1"/>
</dbReference>
<dbReference type="EMBL" id="JAQMWT010000633">
    <property type="protein sequence ID" value="KAJ8598854.1"/>
    <property type="molecule type" value="Genomic_DNA"/>
</dbReference>
<keyword evidence="5" id="KW-0472">Membrane</keyword>
<evidence type="ECO:0000256" key="1">
    <source>
        <dbReference type="ARBA" id="ARBA00004374"/>
    </source>
</evidence>
<dbReference type="InterPro" id="IPR039910">
    <property type="entry name" value="D15-like"/>
</dbReference>
<evidence type="ECO:0000259" key="6">
    <source>
        <dbReference type="Pfam" id="PF01103"/>
    </source>
</evidence>
<dbReference type="AlphaFoldDB" id="A0AAD7U6T8"/>
<comment type="caution">
    <text evidence="7">The sequence shown here is derived from an EMBL/GenBank/DDBJ whole genome shotgun (WGS) entry which is preliminary data.</text>
</comment>
<dbReference type="Proteomes" id="UP001230188">
    <property type="component" value="Unassembled WGS sequence"/>
</dbReference>
<evidence type="ECO:0000313" key="7">
    <source>
        <dbReference type="EMBL" id="KAJ8598854.1"/>
    </source>
</evidence>
<dbReference type="GO" id="GO:0005741">
    <property type="term" value="C:mitochondrial outer membrane"/>
    <property type="evidence" value="ECO:0007669"/>
    <property type="project" value="UniProtKB-SubCell"/>
</dbReference>
<organism evidence="7 8">
    <name type="scientific">Chrysophaeum taylorii</name>
    <dbReference type="NCBI Taxonomy" id="2483200"/>
    <lineage>
        <taxon>Eukaryota</taxon>
        <taxon>Sar</taxon>
        <taxon>Stramenopiles</taxon>
        <taxon>Ochrophyta</taxon>
        <taxon>Pelagophyceae</taxon>
        <taxon>Pelagomonadales</taxon>
        <taxon>Pelagomonadaceae</taxon>
        <taxon>Chrysophaeum</taxon>
    </lineage>
</organism>
<protein>
    <recommendedName>
        <fullName evidence="6">Bacterial surface antigen (D15) domain-containing protein</fullName>
    </recommendedName>
</protein>
<evidence type="ECO:0000256" key="2">
    <source>
        <dbReference type="ARBA" id="ARBA00010913"/>
    </source>
</evidence>
<dbReference type="PANTHER" id="PTHR12815">
    <property type="entry name" value="SORTING AND ASSEMBLY MACHINERY SAMM50 PROTEIN FAMILY MEMBER"/>
    <property type="match status" value="1"/>
</dbReference>
<evidence type="ECO:0000313" key="8">
    <source>
        <dbReference type="Proteomes" id="UP001230188"/>
    </source>
</evidence>
<feature type="domain" description="Bacterial surface antigen (D15)" evidence="6">
    <location>
        <begin position="193"/>
        <end position="394"/>
    </location>
</feature>
<dbReference type="InterPro" id="IPR000184">
    <property type="entry name" value="Bac_surfAg_D15"/>
</dbReference>
<comment type="similarity">
    <text evidence="2">Belongs to the SAM50/omp85 family.</text>
</comment>
<evidence type="ECO:0000256" key="3">
    <source>
        <dbReference type="ARBA" id="ARBA00022452"/>
    </source>
</evidence>
<keyword evidence="4" id="KW-0812">Transmembrane</keyword>
<dbReference type="Gene3D" id="2.40.160.50">
    <property type="entry name" value="membrane protein fhac: a member of the omp85/tpsb transporter family"/>
    <property type="match status" value="1"/>
</dbReference>
<sequence length="395" mass="42211">MSLLLSEAVLSEPLRVVSVDVTGLWRTLPYVVDDELRFVRRAETLGDIVSRLEQAVVALRSFEVFEDVQASVGRNAGGGARIAVTIKEKQVGALKIGASTSDDVSFEASGWLRGILGHAEICRVAFSRSRPSKDMLASVRRQRIGGTPVDAAIELQDGDAAAPWAPATSKVKTRACRVVATTPLDGLTLELAERSEDETSLKLSAKFAKRLDTREPRAAPLRGSLFDASVEVAGLLGASFVKLEAAFQRHVPILPAVLSFGVRGGVLFDEGAHFRPDRFYLGAPSFRGFDRAGVGPRSKASAHGGTLSYSLLAMLSLPLAPKSQDVLRGHAFLTLGGLADDPGTAIANPRATFGLGVCLAPQALLRLEINYAALVKAHPADLVTRFHFLFSADFL</sequence>
<comment type="subcellular location">
    <subcellularLocation>
        <location evidence="1">Mitochondrion outer membrane</location>
        <topology evidence="1">Multi-pass membrane protein</topology>
    </subcellularLocation>
</comment>
<dbReference type="PANTHER" id="PTHR12815:SF18">
    <property type="entry name" value="SORTING AND ASSEMBLY MACHINERY COMPONENT 50 HOMOLOG"/>
    <property type="match status" value="1"/>
</dbReference>
<name>A0AAD7U6T8_9STRA</name>
<keyword evidence="3" id="KW-1134">Transmembrane beta strand</keyword>